<accession>A0A4Y6UAR7</accession>
<keyword evidence="1" id="KW-0175">Coiled coil</keyword>
<dbReference type="Pfam" id="PF04380">
    <property type="entry name" value="BMFP"/>
    <property type="match status" value="1"/>
</dbReference>
<dbReference type="KEGG" id="swf:E3E12_03890"/>
<feature type="coiled-coil region" evidence="1">
    <location>
        <begin position="59"/>
        <end position="93"/>
    </location>
</feature>
<reference evidence="2 3" key="1">
    <citation type="submission" date="2019-03" db="EMBL/GenBank/DDBJ databases">
        <title>The complete genome sequence of Swingsia_sp. F3b2 LMG30590(T).</title>
        <authorList>
            <person name="Chua K.-O."/>
            <person name="Chan K.-G."/>
            <person name="See-Too W.-S."/>
        </authorList>
    </citation>
    <scope>NUCLEOTIDE SEQUENCE [LARGE SCALE GENOMIC DNA]</scope>
    <source>
        <strain evidence="2 3">F3b2</strain>
    </source>
</reference>
<evidence type="ECO:0000313" key="3">
    <source>
        <dbReference type="Proteomes" id="UP000318709"/>
    </source>
</evidence>
<dbReference type="EMBL" id="CP038231">
    <property type="protein sequence ID" value="QDH13481.1"/>
    <property type="molecule type" value="Genomic_DNA"/>
</dbReference>
<proteinExistence type="predicted"/>
<dbReference type="OrthoDB" id="7392124at2"/>
<name>A0A4Y6UAR7_9PROT</name>
<keyword evidence="3" id="KW-1185">Reference proteome</keyword>
<sequence length="98" mass="10751">MAERPRLFDDITGLAGTALSAFQGAKEELESLGKGRLEEIVNRLDLVRRDEFDALAEMAARCRRSEEELTARVAQLEKQVQSLSDQVSALSATETAGL</sequence>
<evidence type="ECO:0000256" key="1">
    <source>
        <dbReference type="SAM" id="Coils"/>
    </source>
</evidence>
<protein>
    <submittedName>
        <fullName evidence="2">Accessory factor UbiK family protein</fullName>
    </submittedName>
</protein>
<evidence type="ECO:0000313" key="2">
    <source>
        <dbReference type="EMBL" id="QDH13481.1"/>
    </source>
</evidence>
<dbReference type="AlphaFoldDB" id="A0A4Y6UAR7"/>
<organism evidence="2 3">
    <name type="scientific">Formicincola oecophyllae</name>
    <dbReference type="NCBI Taxonomy" id="2558361"/>
    <lineage>
        <taxon>Bacteria</taxon>
        <taxon>Pseudomonadati</taxon>
        <taxon>Pseudomonadota</taxon>
        <taxon>Alphaproteobacteria</taxon>
        <taxon>Acetobacterales</taxon>
        <taxon>Acetobacteraceae</taxon>
        <taxon>Formicincola</taxon>
    </lineage>
</organism>
<dbReference type="RefSeq" id="WP_141443188.1">
    <property type="nucleotide sequence ID" value="NZ_CP038231.1"/>
</dbReference>
<gene>
    <name evidence="2" type="ORF">E3E12_03890</name>
</gene>
<dbReference type="Proteomes" id="UP000318709">
    <property type="component" value="Chromosome"/>
</dbReference>
<dbReference type="InterPro" id="IPR007475">
    <property type="entry name" value="UbiK"/>
</dbReference>